<evidence type="ECO:0000313" key="1">
    <source>
        <dbReference type="EMBL" id="CAB4156557.1"/>
    </source>
</evidence>
<dbReference type="EMBL" id="LR798366">
    <property type="protein sequence ID" value="CAB5226663.1"/>
    <property type="molecule type" value="Genomic_DNA"/>
</dbReference>
<protein>
    <submittedName>
        <fullName evidence="1">Uncharacterized protein</fullName>
    </submittedName>
</protein>
<dbReference type="EMBL" id="LR796638">
    <property type="protein sequence ID" value="CAB4156557.1"/>
    <property type="molecule type" value="Genomic_DNA"/>
</dbReference>
<proteinExistence type="predicted"/>
<evidence type="ECO:0000313" key="2">
    <source>
        <dbReference type="EMBL" id="CAB4195829.1"/>
    </source>
</evidence>
<evidence type="ECO:0000313" key="4">
    <source>
        <dbReference type="EMBL" id="CAB5226663.1"/>
    </source>
</evidence>
<gene>
    <name evidence="2" type="ORF">UFOVP1303_39</name>
    <name evidence="3" type="ORF">UFOVP1417_15</name>
    <name evidence="4" type="ORF">UFOVP1517_15</name>
    <name evidence="1" type="ORF">UFOVP664_72</name>
</gene>
<sequence>MIKLLNAYRADPSDKHAARLVAYDDRHPMAKCFLSADDFLDLKKAVQQVKKENKVLV</sequence>
<dbReference type="EMBL" id="LR797366">
    <property type="protein sequence ID" value="CAB4210460.1"/>
    <property type="molecule type" value="Genomic_DNA"/>
</dbReference>
<dbReference type="EMBL" id="LR797248">
    <property type="protein sequence ID" value="CAB4195829.1"/>
    <property type="molecule type" value="Genomic_DNA"/>
</dbReference>
<name>A0A6J5NCK7_9CAUD</name>
<accession>A0A6J5NCK7</accession>
<reference evidence="1" key="1">
    <citation type="submission" date="2020-04" db="EMBL/GenBank/DDBJ databases">
        <authorList>
            <person name="Chiriac C."/>
            <person name="Salcher M."/>
            <person name="Ghai R."/>
            <person name="Kavagutti S V."/>
        </authorList>
    </citation>
    <scope>NUCLEOTIDE SEQUENCE</scope>
</reference>
<evidence type="ECO:0000313" key="3">
    <source>
        <dbReference type="EMBL" id="CAB4210460.1"/>
    </source>
</evidence>
<organism evidence="1">
    <name type="scientific">uncultured Caudovirales phage</name>
    <dbReference type="NCBI Taxonomy" id="2100421"/>
    <lineage>
        <taxon>Viruses</taxon>
        <taxon>Duplodnaviria</taxon>
        <taxon>Heunggongvirae</taxon>
        <taxon>Uroviricota</taxon>
        <taxon>Caudoviricetes</taxon>
        <taxon>Peduoviridae</taxon>
        <taxon>Maltschvirus</taxon>
        <taxon>Maltschvirus maltsch</taxon>
    </lineage>
</organism>